<evidence type="ECO:0000313" key="2">
    <source>
        <dbReference type="EMBL" id="OGX83854.1"/>
    </source>
</evidence>
<evidence type="ECO:0000259" key="1">
    <source>
        <dbReference type="Pfam" id="PF20335"/>
    </source>
</evidence>
<organism evidence="2 3">
    <name type="scientific">Hymenobacter glacialis</name>
    <dbReference type="NCBI Taxonomy" id="1908236"/>
    <lineage>
        <taxon>Bacteria</taxon>
        <taxon>Pseudomonadati</taxon>
        <taxon>Bacteroidota</taxon>
        <taxon>Cytophagia</taxon>
        <taxon>Cytophagales</taxon>
        <taxon>Hymenobacteraceae</taxon>
        <taxon>Hymenobacter</taxon>
    </lineage>
</organism>
<accession>A0A1G1SZ01</accession>
<feature type="domain" description="DUF6630" evidence="1">
    <location>
        <begin position="7"/>
        <end position="171"/>
    </location>
</feature>
<keyword evidence="3" id="KW-1185">Reference proteome</keyword>
<dbReference type="RefSeq" id="WP_070735311.1">
    <property type="nucleotide sequence ID" value="NZ_MDZC01000079.1"/>
</dbReference>
<dbReference type="OrthoDB" id="879838at2"/>
<evidence type="ECO:0000313" key="3">
    <source>
        <dbReference type="Proteomes" id="UP000177791"/>
    </source>
</evidence>
<reference evidence="2 3" key="1">
    <citation type="submission" date="2016-08" db="EMBL/GenBank/DDBJ databases">
        <title>Hymenobacter coccineus sp. nov., Hymenobacter lapidarius sp. nov. and Hymenobacter glacialis sp. nov., isolated from Antarctic soil.</title>
        <authorList>
            <person name="Sedlacek I."/>
            <person name="Kralova S."/>
            <person name="Kyrova K."/>
            <person name="Maslanova I."/>
            <person name="Stankova E."/>
            <person name="Vrbovska V."/>
            <person name="Nemec M."/>
            <person name="Bartak M."/>
            <person name="Svec P."/>
            <person name="Busse H.-J."/>
            <person name="Pantucek R."/>
        </authorList>
    </citation>
    <scope>NUCLEOTIDE SEQUENCE [LARGE SCALE GENOMIC DNA]</scope>
    <source>
        <strain evidence="2 3">CCM 8648</strain>
    </source>
</reference>
<dbReference type="Pfam" id="PF20335">
    <property type="entry name" value="DUF6630"/>
    <property type="match status" value="1"/>
</dbReference>
<gene>
    <name evidence="2" type="ORF">BEN48_03575</name>
</gene>
<dbReference type="AlphaFoldDB" id="A0A1G1SZ01"/>
<dbReference type="InterPro" id="IPR046582">
    <property type="entry name" value="DUF6630"/>
</dbReference>
<dbReference type="Proteomes" id="UP000177791">
    <property type="component" value="Unassembled WGS sequence"/>
</dbReference>
<protein>
    <recommendedName>
        <fullName evidence="1">DUF6630 domain-containing protein</fullName>
    </recommendedName>
</protein>
<dbReference type="STRING" id="1908236.BEN48_03575"/>
<comment type="caution">
    <text evidence="2">The sequence shown here is derived from an EMBL/GenBank/DDBJ whole genome shotgun (WGS) entry which is preliminary data.</text>
</comment>
<sequence>MNQENLSRFVQLFTLNDAEATQRVSERLALALQEPAAYQEHDLYADELAERDIVTELPAQELRDIALIDALTSEGLAWESNMREPTEMLVEGLNEVLTIQNRTQVDKSTLASRRNTGPEVLDYLQDTLETKGLALVLFTLDSDSYPLSVVAEDQVEHTRKLAKELGFELVVY</sequence>
<dbReference type="EMBL" id="MDZC01000079">
    <property type="protein sequence ID" value="OGX83854.1"/>
    <property type="molecule type" value="Genomic_DNA"/>
</dbReference>
<name>A0A1G1SZ01_9BACT</name>
<proteinExistence type="predicted"/>